<proteinExistence type="inferred from homology"/>
<sequence>MQKGLIHLYKYNNIELKECEVLKDLTKTGKERPWREKKLKTIELAESYFRLGDKKYYRIRDCGSFLEYKRHIETGEKKLNGANFCKVRLCPMCSWRRSLKIYGQASQVMEKALEEKSYRFLFLTLTCKNVYGEDLSNQINNLFYAFNKMSKRKIFKQTIKGWFRALEVTHNLDKTSNNYDTYRIDPLILDKNSRILSFS</sequence>
<keyword evidence="2" id="KW-0235">DNA replication</keyword>
<protein>
    <submittedName>
        <fullName evidence="3">Protein rep</fullName>
    </submittedName>
</protein>
<comment type="caution">
    <text evidence="3">The sequence shown here is derived from an EMBL/GenBank/DDBJ whole genome shotgun (WGS) entry which is preliminary data.</text>
</comment>
<dbReference type="AlphaFoldDB" id="A0A9Q4FMM6"/>
<accession>A0A9Q4FMM6</accession>
<evidence type="ECO:0000313" key="3">
    <source>
        <dbReference type="EMBL" id="MCG4566108.1"/>
    </source>
</evidence>
<dbReference type="InterPro" id="IPR000989">
    <property type="entry name" value="Rep"/>
</dbReference>
<dbReference type="GO" id="GO:0006260">
    <property type="term" value="P:DNA replication"/>
    <property type="evidence" value="ECO:0007669"/>
    <property type="project" value="UniProtKB-KW"/>
</dbReference>
<reference evidence="3" key="1">
    <citation type="submission" date="2022-01" db="EMBL/GenBank/DDBJ databases">
        <title>Collection of gut derived symbiotic bacterial strains cultured from healthy donors.</title>
        <authorList>
            <person name="Lin H."/>
            <person name="Kohout C."/>
            <person name="Waligurski E."/>
            <person name="Pamer E.G."/>
        </authorList>
    </citation>
    <scope>NUCLEOTIDE SEQUENCE</scope>
    <source>
        <strain evidence="3">MSK.14.39</strain>
    </source>
</reference>
<evidence type="ECO:0000256" key="2">
    <source>
        <dbReference type="ARBA" id="ARBA00022705"/>
    </source>
</evidence>
<comment type="similarity">
    <text evidence="1">Belongs to the Gram-positive plasmids replication protein type 1 family.</text>
</comment>
<organism evidence="3 4">
    <name type="scientific">Anaerosalibacter bizertensis</name>
    <dbReference type="NCBI Taxonomy" id="932217"/>
    <lineage>
        <taxon>Bacteria</taxon>
        <taxon>Bacillati</taxon>
        <taxon>Bacillota</taxon>
        <taxon>Tissierellia</taxon>
        <taxon>Tissierellales</taxon>
        <taxon>Sporanaerobacteraceae</taxon>
        <taxon>Anaerosalibacter</taxon>
    </lineage>
</organism>
<dbReference type="GO" id="GO:0003677">
    <property type="term" value="F:DNA binding"/>
    <property type="evidence" value="ECO:0007669"/>
    <property type="project" value="InterPro"/>
</dbReference>
<name>A0A9Q4FMM6_9FIRM</name>
<evidence type="ECO:0000256" key="1">
    <source>
        <dbReference type="ARBA" id="ARBA00008909"/>
    </source>
</evidence>
<feature type="non-terminal residue" evidence="3">
    <location>
        <position position="199"/>
    </location>
</feature>
<gene>
    <name evidence="3" type="ORF">L0P62_11780</name>
</gene>
<keyword evidence="4" id="KW-1185">Reference proteome</keyword>
<dbReference type="Proteomes" id="UP001108123">
    <property type="component" value="Unassembled WGS sequence"/>
</dbReference>
<dbReference type="EMBL" id="JAKNID010000108">
    <property type="protein sequence ID" value="MCG4566108.1"/>
    <property type="molecule type" value="Genomic_DNA"/>
</dbReference>
<evidence type="ECO:0000313" key="4">
    <source>
        <dbReference type="Proteomes" id="UP001108123"/>
    </source>
</evidence>
<dbReference type="Pfam" id="PF01446">
    <property type="entry name" value="Rep_1"/>
    <property type="match status" value="1"/>
</dbReference>